<feature type="transmembrane region" description="Helical" evidence="1">
    <location>
        <begin position="415"/>
        <end position="438"/>
    </location>
</feature>
<organism evidence="2 3">
    <name type="scientific">Exophiala bonariae</name>
    <dbReference type="NCBI Taxonomy" id="1690606"/>
    <lineage>
        <taxon>Eukaryota</taxon>
        <taxon>Fungi</taxon>
        <taxon>Dikarya</taxon>
        <taxon>Ascomycota</taxon>
        <taxon>Pezizomycotina</taxon>
        <taxon>Eurotiomycetes</taxon>
        <taxon>Chaetothyriomycetidae</taxon>
        <taxon>Chaetothyriales</taxon>
        <taxon>Herpotrichiellaceae</taxon>
        <taxon>Exophiala</taxon>
    </lineage>
</organism>
<dbReference type="Gene3D" id="1.20.58.340">
    <property type="entry name" value="Magnesium transport protein CorA, transmembrane region"/>
    <property type="match status" value="1"/>
</dbReference>
<keyword evidence="3" id="KW-1185">Reference proteome</keyword>
<sequence>MNADARGPSSGRRFAQSPIDRGWREGAWAARRHGEFSSRIGESEKVGHHEWPYNCQYFVARVMDPNEAVDLNTRDTEYLDSDGDLPYIDFTDRGPTMKSVQLNGRGVSRIQEMSSPSCLCTRVLFIPQWRLYSTSYSTIQLGMRETTWQDFLTGFKIPPNVVELLHENNGGSWQHVSQCSDNSEAHEQVAPGHSGPCAYHICFKSSQFELVYARYDFHAKRTFILIMGVHLQWEIERLTSQFDGLGSVHLFQILLAVLGIWLQKLEQSRWSLDFTVLQLEQNTGFGQLFRNVLPLPTERLYIQRNDTAGAQGYIRSVARHSLCTGEFFGVFEEALPRFLALQNCQDDSLKQQILDALGQYQSQQRTQAVQAHDLSWRIDTQWSVLVALLAKHDSDVNISMAQDARTDSLLMRKMAGVSVVFLPATFLATFFSMMFFHVDDVGGVSISHNIWMYFASTSAMSLLLGLYFRFSSKWKAFLEQRVFRLGSSVPLAGDVEKIDD</sequence>
<evidence type="ECO:0000313" key="2">
    <source>
        <dbReference type="EMBL" id="KAK5050088.1"/>
    </source>
</evidence>
<dbReference type="AlphaFoldDB" id="A0AAV9N6R9"/>
<comment type="caution">
    <text evidence="2">The sequence shown here is derived from an EMBL/GenBank/DDBJ whole genome shotgun (WGS) entry which is preliminary data.</text>
</comment>
<proteinExistence type="predicted"/>
<dbReference type="RefSeq" id="XP_064704898.1">
    <property type="nucleotide sequence ID" value="XM_064847786.1"/>
</dbReference>
<name>A0AAV9N6R9_9EURO</name>
<protein>
    <submittedName>
        <fullName evidence="2">Uncharacterized protein</fullName>
    </submittedName>
</protein>
<feature type="transmembrane region" description="Helical" evidence="1">
    <location>
        <begin position="450"/>
        <end position="468"/>
    </location>
</feature>
<reference evidence="2 3" key="1">
    <citation type="submission" date="2023-08" db="EMBL/GenBank/DDBJ databases">
        <title>Black Yeasts Isolated from many extreme environments.</title>
        <authorList>
            <person name="Coleine C."/>
            <person name="Stajich J.E."/>
            <person name="Selbmann L."/>
        </authorList>
    </citation>
    <scope>NUCLEOTIDE SEQUENCE [LARGE SCALE GENOMIC DNA]</scope>
    <source>
        <strain evidence="2 3">CCFEE 5792</strain>
    </source>
</reference>
<accession>A0AAV9N6R9</accession>
<feature type="transmembrane region" description="Helical" evidence="1">
    <location>
        <begin position="244"/>
        <end position="262"/>
    </location>
</feature>
<dbReference type="GeneID" id="89972387"/>
<evidence type="ECO:0000256" key="1">
    <source>
        <dbReference type="SAM" id="Phobius"/>
    </source>
</evidence>
<keyword evidence="1" id="KW-0812">Transmembrane</keyword>
<keyword evidence="1" id="KW-1133">Transmembrane helix</keyword>
<dbReference type="EMBL" id="JAVRRD010000018">
    <property type="protein sequence ID" value="KAK5050088.1"/>
    <property type="molecule type" value="Genomic_DNA"/>
</dbReference>
<keyword evidence="1" id="KW-0472">Membrane</keyword>
<evidence type="ECO:0000313" key="3">
    <source>
        <dbReference type="Proteomes" id="UP001358417"/>
    </source>
</evidence>
<gene>
    <name evidence="2" type="ORF">LTR84_004208</name>
</gene>
<dbReference type="Proteomes" id="UP001358417">
    <property type="component" value="Unassembled WGS sequence"/>
</dbReference>